<feature type="repeat" description="PPR" evidence="2">
    <location>
        <begin position="319"/>
        <end position="353"/>
    </location>
</feature>
<feature type="repeat" description="PPR" evidence="2">
    <location>
        <begin position="215"/>
        <end position="249"/>
    </location>
</feature>
<dbReference type="AlphaFoldDB" id="A0A812KSE7"/>
<accession>A0A812KSE7</accession>
<reference evidence="6" key="1">
    <citation type="submission" date="2021-02" db="EMBL/GenBank/DDBJ databases">
        <authorList>
            <person name="Dougan E. K."/>
            <person name="Rhodes N."/>
            <person name="Thang M."/>
            <person name="Chan C."/>
        </authorList>
    </citation>
    <scope>NUCLEOTIDE SEQUENCE</scope>
</reference>
<dbReference type="Pfam" id="PF12854">
    <property type="entry name" value="PPR_1"/>
    <property type="match status" value="1"/>
</dbReference>
<dbReference type="Pfam" id="PF13041">
    <property type="entry name" value="PPR_2"/>
    <property type="match status" value="1"/>
</dbReference>
<evidence type="ECO:0000313" key="6">
    <source>
        <dbReference type="EMBL" id="CAE7235308.1"/>
    </source>
</evidence>
<dbReference type="InterPro" id="IPR002885">
    <property type="entry name" value="PPR_rpt"/>
</dbReference>
<dbReference type="PANTHER" id="PTHR47447">
    <property type="entry name" value="OS03G0856100 PROTEIN"/>
    <property type="match status" value="1"/>
</dbReference>
<dbReference type="Pfam" id="PF01535">
    <property type="entry name" value="PPR"/>
    <property type="match status" value="1"/>
</dbReference>
<dbReference type="Gene3D" id="1.25.40.10">
    <property type="entry name" value="Tetratricopeptide repeat domain"/>
    <property type="match status" value="4"/>
</dbReference>
<evidence type="ECO:0000313" key="7">
    <source>
        <dbReference type="Proteomes" id="UP000604046"/>
    </source>
</evidence>
<feature type="region of interest" description="Disordered" evidence="3">
    <location>
        <begin position="606"/>
        <end position="660"/>
    </location>
</feature>
<feature type="compositionally biased region" description="Polar residues" evidence="3">
    <location>
        <begin position="619"/>
        <end position="628"/>
    </location>
</feature>
<evidence type="ECO:0000256" key="4">
    <source>
        <dbReference type="SAM" id="Phobius"/>
    </source>
</evidence>
<keyword evidence="1" id="KW-0677">Repeat</keyword>
<sequence length="660" mass="73225">MMHKVVADINTLIGACARSVAMQRAVDIVAAMQEDGVRPTLVTYNNLLHVYDRMSMPSRALNVFQDMQDTLVEPDVISFTSLVHTLGKSTQVDRAHRVLSTMQARHVEPNVFTFSALIAAYEKLGDAKVACEVLARMTKDALEPDVVCFNAAVRACARRGRVEDAFDIVHNMRGRVVEPSIVTYNALFSAYEAGGSIAEALQTFAAIRQQMICPNVITYSTLINACEKMSSVDEALTLFSSFRAHGLEPNLVIYTAAVRAHEKNRQPTKALMCFEDMCRRSIQPDIVLCNALMSACSKHMKWRGAFQLYCDMSQTMCPDRFTFNALISMCSRMAKMTWALSLLQEMIGARITPDTTTYDALCTACGQISHHMRVVQLVAETGVNGLRHLLPLKMGGVQNRWLMGGRHEWDGPNVRDEIRATGKAVEVHLWSFMLAVIHALVFWFKTHAINSYHSSSERWAAMISHMRSCFFVLPLMIDAAWGETNQAPARLCAEGGDAKPTRSILLFQLAAAPLRSKNITARTQATQDAHGVEHKELLAAEHTERRVSSKEALVQEFSARLATALGVTDIISLCVLALVFLLALYFVWGGTVNKLEENPYGELKNTGMRASREAKDKFNQWQARQEQGSPVGAYSPSQASSEAFPTSPADGSRRQHMSCC</sequence>
<dbReference type="EMBL" id="CAJNDS010000804">
    <property type="protein sequence ID" value="CAE7235308.1"/>
    <property type="molecule type" value="Genomic_DNA"/>
</dbReference>
<feature type="repeat" description="PPR" evidence="2">
    <location>
        <begin position="145"/>
        <end position="179"/>
    </location>
</feature>
<evidence type="ECO:0000256" key="1">
    <source>
        <dbReference type="ARBA" id="ARBA00022737"/>
    </source>
</evidence>
<name>A0A812KSE7_9DINO</name>
<feature type="transmembrane region" description="Helical" evidence="4">
    <location>
        <begin position="570"/>
        <end position="588"/>
    </location>
</feature>
<organism evidence="6 7">
    <name type="scientific">Symbiodinium natans</name>
    <dbReference type="NCBI Taxonomy" id="878477"/>
    <lineage>
        <taxon>Eukaryota</taxon>
        <taxon>Sar</taxon>
        <taxon>Alveolata</taxon>
        <taxon>Dinophyceae</taxon>
        <taxon>Suessiales</taxon>
        <taxon>Symbiodiniaceae</taxon>
        <taxon>Symbiodinium</taxon>
    </lineage>
</organism>
<feature type="repeat" description="PPR" evidence="2">
    <location>
        <begin position="250"/>
        <end position="284"/>
    </location>
</feature>
<keyword evidence="4" id="KW-1133">Transmembrane helix</keyword>
<evidence type="ECO:0000256" key="2">
    <source>
        <dbReference type="PROSITE-ProRule" id="PRU00708"/>
    </source>
</evidence>
<evidence type="ECO:0000256" key="3">
    <source>
        <dbReference type="SAM" id="MobiDB-lite"/>
    </source>
</evidence>
<keyword evidence="4" id="KW-0812">Transmembrane</keyword>
<protein>
    <recommendedName>
        <fullName evidence="5">PROP1-like PPR domain-containing protein</fullName>
    </recommendedName>
</protein>
<dbReference type="Proteomes" id="UP000604046">
    <property type="component" value="Unassembled WGS sequence"/>
</dbReference>
<feature type="repeat" description="PPR" evidence="2">
    <location>
        <begin position="110"/>
        <end position="144"/>
    </location>
</feature>
<dbReference type="PANTHER" id="PTHR47447:SF28">
    <property type="entry name" value="PENTACOTRIPEPTIDE-REPEAT REGION OF PRORP DOMAIN-CONTAINING PROTEIN"/>
    <property type="match status" value="1"/>
</dbReference>
<keyword evidence="7" id="KW-1185">Reference proteome</keyword>
<feature type="repeat" description="PPR" evidence="2">
    <location>
        <begin position="40"/>
        <end position="74"/>
    </location>
</feature>
<feature type="domain" description="PROP1-like PPR" evidence="5">
    <location>
        <begin position="9"/>
        <end position="186"/>
    </location>
</feature>
<dbReference type="InterPro" id="IPR033443">
    <property type="entry name" value="PROP1-like_PPR_dom"/>
</dbReference>
<comment type="caution">
    <text evidence="6">The sequence shown here is derived from an EMBL/GenBank/DDBJ whole genome shotgun (WGS) entry which is preliminary data.</text>
</comment>
<dbReference type="NCBIfam" id="TIGR00756">
    <property type="entry name" value="PPR"/>
    <property type="match status" value="6"/>
</dbReference>
<dbReference type="PROSITE" id="PS51375">
    <property type="entry name" value="PPR"/>
    <property type="match status" value="8"/>
</dbReference>
<dbReference type="InterPro" id="IPR011990">
    <property type="entry name" value="TPR-like_helical_dom_sf"/>
</dbReference>
<dbReference type="OrthoDB" id="185373at2759"/>
<gene>
    <name evidence="6" type="ORF">SNAT2548_LOCUS10026</name>
</gene>
<feature type="repeat" description="PPR" evidence="2">
    <location>
        <begin position="180"/>
        <end position="214"/>
    </location>
</feature>
<proteinExistence type="predicted"/>
<keyword evidence="4" id="KW-0472">Membrane</keyword>
<feature type="repeat" description="PPR" evidence="2">
    <location>
        <begin position="75"/>
        <end position="109"/>
    </location>
</feature>
<dbReference type="Pfam" id="PF17177">
    <property type="entry name" value="PPR_long"/>
    <property type="match status" value="1"/>
</dbReference>
<feature type="compositionally biased region" description="Polar residues" evidence="3">
    <location>
        <begin position="635"/>
        <end position="644"/>
    </location>
</feature>
<evidence type="ECO:0000259" key="5">
    <source>
        <dbReference type="Pfam" id="PF17177"/>
    </source>
</evidence>